<evidence type="ECO:0000259" key="4">
    <source>
        <dbReference type="PROSITE" id="PS51523"/>
    </source>
</evidence>
<dbReference type="GO" id="GO:0008270">
    <property type="term" value="F:zinc ion binding"/>
    <property type="evidence" value="ECO:0007669"/>
    <property type="project" value="UniProtKB-KW"/>
</dbReference>
<feature type="domain" description="ZF-HD dimerization-type" evidence="4">
    <location>
        <begin position="17"/>
        <end position="66"/>
    </location>
</feature>
<organism evidence="5 6">
    <name type="scientific">Capsicum annuum</name>
    <name type="common">Capsicum pepper</name>
    <dbReference type="NCBI Taxonomy" id="4072"/>
    <lineage>
        <taxon>Eukaryota</taxon>
        <taxon>Viridiplantae</taxon>
        <taxon>Streptophyta</taxon>
        <taxon>Embryophyta</taxon>
        <taxon>Tracheophyta</taxon>
        <taxon>Spermatophyta</taxon>
        <taxon>Magnoliopsida</taxon>
        <taxon>eudicotyledons</taxon>
        <taxon>Gunneridae</taxon>
        <taxon>Pentapetalae</taxon>
        <taxon>asterids</taxon>
        <taxon>lamiids</taxon>
        <taxon>Solanales</taxon>
        <taxon>Solanaceae</taxon>
        <taxon>Solanoideae</taxon>
        <taxon>Capsiceae</taxon>
        <taxon>Capsicum</taxon>
    </lineage>
</organism>
<dbReference type="STRING" id="4072.A0A2G2XU67"/>
<dbReference type="Gramene" id="PHT61048">
    <property type="protein sequence ID" value="PHT61048"/>
    <property type="gene ID" value="T459_35103"/>
</dbReference>
<dbReference type="PANTHER" id="PTHR31948">
    <property type="entry name" value="ZINC-FINGER HOMEODOMAIN PROTEIN 2"/>
    <property type="match status" value="1"/>
</dbReference>
<comment type="caution">
    <text evidence="5">The sequence shown here is derived from an EMBL/GenBank/DDBJ whole genome shotgun (WGS) entry which is preliminary data.</text>
</comment>
<keyword evidence="2" id="KW-0863">Zinc-finger</keyword>
<dbReference type="PROSITE" id="PS51523">
    <property type="entry name" value="ZF_HD_DIMER"/>
    <property type="match status" value="1"/>
</dbReference>
<sequence>MTSNSSSNSIDKMVIKYGVCLKSHATKFGHFAVDRCCEFVKSGDDGTKEAYICANCGCIWGFHRINNPLLLRYQTIKFHFLRNDVIPQGENVSISHPFMREIFSTRTPLVSFSTSLPGLIRDPVHENALRDLTTPM</sequence>
<dbReference type="GO" id="GO:0006355">
    <property type="term" value="P:regulation of DNA-templated transcription"/>
    <property type="evidence" value="ECO:0000318"/>
    <property type="project" value="GO_Central"/>
</dbReference>
<protein>
    <submittedName>
        <fullName evidence="5">Mini zinc finger protein 2</fullName>
    </submittedName>
</protein>
<keyword evidence="3" id="KW-0862">Zinc</keyword>
<reference evidence="5 6" key="1">
    <citation type="journal article" date="2014" name="Nat. Genet.">
        <title>Genome sequence of the hot pepper provides insights into the evolution of pungency in Capsicum species.</title>
        <authorList>
            <person name="Kim S."/>
            <person name="Park M."/>
            <person name="Yeom S.I."/>
            <person name="Kim Y.M."/>
            <person name="Lee J.M."/>
            <person name="Lee H.A."/>
            <person name="Seo E."/>
            <person name="Choi J."/>
            <person name="Cheong K."/>
            <person name="Kim K.T."/>
            <person name="Jung K."/>
            <person name="Lee G.W."/>
            <person name="Oh S.K."/>
            <person name="Bae C."/>
            <person name="Kim S.B."/>
            <person name="Lee H.Y."/>
            <person name="Kim S.Y."/>
            <person name="Kim M.S."/>
            <person name="Kang B.C."/>
            <person name="Jo Y.D."/>
            <person name="Yang H.B."/>
            <person name="Jeong H.J."/>
            <person name="Kang W.H."/>
            <person name="Kwon J.K."/>
            <person name="Shin C."/>
            <person name="Lim J.Y."/>
            <person name="Park J.H."/>
            <person name="Huh J.H."/>
            <person name="Kim J.S."/>
            <person name="Kim B.D."/>
            <person name="Cohen O."/>
            <person name="Paran I."/>
            <person name="Suh M.C."/>
            <person name="Lee S.B."/>
            <person name="Kim Y.K."/>
            <person name="Shin Y."/>
            <person name="Noh S.J."/>
            <person name="Park J."/>
            <person name="Seo Y.S."/>
            <person name="Kwon S.Y."/>
            <person name="Kim H.A."/>
            <person name="Park J.M."/>
            <person name="Kim H.J."/>
            <person name="Choi S.B."/>
            <person name="Bosland P.W."/>
            <person name="Reeves G."/>
            <person name="Jo S.H."/>
            <person name="Lee B.W."/>
            <person name="Cho H.T."/>
            <person name="Choi H.S."/>
            <person name="Lee M.S."/>
            <person name="Yu Y."/>
            <person name="Do Choi Y."/>
            <person name="Park B.S."/>
            <person name="van Deynze A."/>
            <person name="Ashrafi H."/>
            <person name="Hill T."/>
            <person name="Kim W.T."/>
            <person name="Pai H.S."/>
            <person name="Ahn H.K."/>
            <person name="Yeam I."/>
            <person name="Giovannoni J.J."/>
            <person name="Rose J.K."/>
            <person name="Sorensen I."/>
            <person name="Lee S.J."/>
            <person name="Kim R.W."/>
            <person name="Choi I.Y."/>
            <person name="Choi B.S."/>
            <person name="Lim J.S."/>
            <person name="Lee Y.H."/>
            <person name="Choi D."/>
        </authorList>
    </citation>
    <scope>NUCLEOTIDE SEQUENCE [LARGE SCALE GENOMIC DNA]</scope>
    <source>
        <strain evidence="6">cv. CM334</strain>
    </source>
</reference>
<evidence type="ECO:0000313" key="6">
    <source>
        <dbReference type="Proteomes" id="UP000222542"/>
    </source>
</evidence>
<evidence type="ECO:0000313" key="5">
    <source>
        <dbReference type="EMBL" id="PHT61048.1"/>
    </source>
</evidence>
<accession>A0A2G2XU67</accession>
<keyword evidence="1" id="KW-0479">Metal-binding</keyword>
<dbReference type="PANTHER" id="PTHR31948:SF148">
    <property type="entry name" value="MINI ZINC FINGER PROTEIN 3"/>
    <property type="match status" value="1"/>
</dbReference>
<dbReference type="EMBL" id="AYRZ02000294">
    <property type="protein sequence ID" value="PHT61048.1"/>
    <property type="molecule type" value="Genomic_DNA"/>
</dbReference>
<gene>
    <name evidence="5" type="ORF">T459_35103</name>
</gene>
<dbReference type="InterPro" id="IPR006456">
    <property type="entry name" value="ZF_HD_homeobox_Cys/His_dimer"/>
</dbReference>
<dbReference type="GO" id="GO:0003700">
    <property type="term" value="F:DNA-binding transcription factor activity"/>
    <property type="evidence" value="ECO:0000318"/>
    <property type="project" value="GO_Central"/>
</dbReference>
<reference evidence="5 6" key="2">
    <citation type="journal article" date="2017" name="Genome Biol.">
        <title>New reference genome sequences of hot pepper reveal the massive evolution of plant disease-resistance genes by retroduplication.</title>
        <authorList>
            <person name="Kim S."/>
            <person name="Park J."/>
            <person name="Yeom S.I."/>
            <person name="Kim Y.M."/>
            <person name="Seo E."/>
            <person name="Kim K.T."/>
            <person name="Kim M.S."/>
            <person name="Lee J.M."/>
            <person name="Cheong K."/>
            <person name="Shin H.S."/>
            <person name="Kim S.B."/>
            <person name="Han K."/>
            <person name="Lee J."/>
            <person name="Park M."/>
            <person name="Lee H.A."/>
            <person name="Lee H.Y."/>
            <person name="Lee Y."/>
            <person name="Oh S."/>
            <person name="Lee J.H."/>
            <person name="Choi E."/>
            <person name="Choi E."/>
            <person name="Lee S.E."/>
            <person name="Jeon J."/>
            <person name="Kim H."/>
            <person name="Choi G."/>
            <person name="Song H."/>
            <person name="Lee J."/>
            <person name="Lee S.C."/>
            <person name="Kwon J.K."/>
            <person name="Lee H.Y."/>
            <person name="Koo N."/>
            <person name="Hong Y."/>
            <person name="Kim R.W."/>
            <person name="Kang W.H."/>
            <person name="Huh J.H."/>
            <person name="Kang B.C."/>
            <person name="Yang T.J."/>
            <person name="Lee Y.H."/>
            <person name="Bennetzen J.L."/>
            <person name="Choi D."/>
        </authorList>
    </citation>
    <scope>NUCLEOTIDE SEQUENCE [LARGE SCALE GENOMIC DNA]</scope>
    <source>
        <strain evidence="6">cv. CM334</strain>
    </source>
</reference>
<proteinExistence type="predicted"/>
<dbReference type="Pfam" id="PF04770">
    <property type="entry name" value="ZF-HD_dimer"/>
    <property type="match status" value="1"/>
</dbReference>
<dbReference type="GO" id="GO:0005634">
    <property type="term" value="C:nucleus"/>
    <property type="evidence" value="ECO:0000318"/>
    <property type="project" value="GO_Central"/>
</dbReference>
<dbReference type="AlphaFoldDB" id="A0A2G2XU67"/>
<keyword evidence="6" id="KW-1185">Reference proteome</keyword>
<evidence type="ECO:0000256" key="2">
    <source>
        <dbReference type="ARBA" id="ARBA00022771"/>
    </source>
</evidence>
<dbReference type="GO" id="GO:0000976">
    <property type="term" value="F:transcription cis-regulatory region binding"/>
    <property type="evidence" value="ECO:0000318"/>
    <property type="project" value="GO_Central"/>
</dbReference>
<evidence type="ECO:0000256" key="3">
    <source>
        <dbReference type="ARBA" id="ARBA00022833"/>
    </source>
</evidence>
<dbReference type="Proteomes" id="UP000222542">
    <property type="component" value="Unassembled WGS sequence"/>
</dbReference>
<evidence type="ECO:0000256" key="1">
    <source>
        <dbReference type="ARBA" id="ARBA00022723"/>
    </source>
</evidence>
<name>A0A2G2XU67_CAPAN</name>
<dbReference type="OMA" id="FHRINNP"/>